<protein>
    <submittedName>
        <fullName evidence="1">Uncharacterized protein</fullName>
    </submittedName>
</protein>
<name>A0A327P591_9BACT</name>
<gene>
    <name evidence="1" type="ORF">LV83_03288</name>
</gene>
<keyword evidence="2" id="KW-1185">Reference proteome</keyword>
<proteinExistence type="predicted"/>
<sequence length="305" mass="35615">MEFITEKGEEFILVSDQTHLEELITRISEGEQFAYQFKFSERDFFIKLLGSLRINYEDFTTKYYHFDANRKLHISESEFGYVWISTVGLIAKNKSTTNRAVNSCLNQHTVISMLLKESIEVVQDERVYDIDSYNFGLLANLSPAIYHNLAFYVEVFCKAYLSLTGTQAPKSHKLSLLYQKTVEAMISNSHNDSLFQISVLEPLYSFVEHLGKIPGDFKEHFIKYDDNPQDDTVILFEVPKLIEMTYLLELTADFISDYYYMGADTHYLRSNVYQRMLDKADTEEKKERIHALYPHLAKNIKFPNT</sequence>
<dbReference type="Proteomes" id="UP000249610">
    <property type="component" value="Unassembled WGS sequence"/>
</dbReference>
<dbReference type="EMBL" id="QLLK01000010">
    <property type="protein sequence ID" value="RAI86731.1"/>
    <property type="molecule type" value="Genomic_DNA"/>
</dbReference>
<organism evidence="1 2">
    <name type="scientific">Algoriphagus yeomjeoni</name>
    <dbReference type="NCBI Taxonomy" id="291403"/>
    <lineage>
        <taxon>Bacteria</taxon>
        <taxon>Pseudomonadati</taxon>
        <taxon>Bacteroidota</taxon>
        <taxon>Cytophagia</taxon>
        <taxon>Cytophagales</taxon>
        <taxon>Cyclobacteriaceae</taxon>
        <taxon>Algoriphagus</taxon>
    </lineage>
</organism>
<reference evidence="1 2" key="1">
    <citation type="submission" date="2018-06" db="EMBL/GenBank/DDBJ databases">
        <title>Genomic Encyclopedia of Archaeal and Bacterial Type Strains, Phase II (KMG-II): from individual species to whole genera.</title>
        <authorList>
            <person name="Goeker M."/>
        </authorList>
    </citation>
    <scope>NUCLEOTIDE SEQUENCE [LARGE SCALE GENOMIC DNA]</scope>
    <source>
        <strain evidence="1 2">DSM 23446</strain>
    </source>
</reference>
<dbReference type="RefSeq" id="WP_111612619.1">
    <property type="nucleotide sequence ID" value="NZ_QLLK01000010.1"/>
</dbReference>
<comment type="caution">
    <text evidence="1">The sequence shown here is derived from an EMBL/GenBank/DDBJ whole genome shotgun (WGS) entry which is preliminary data.</text>
</comment>
<dbReference type="AlphaFoldDB" id="A0A327P591"/>
<evidence type="ECO:0000313" key="2">
    <source>
        <dbReference type="Proteomes" id="UP000249610"/>
    </source>
</evidence>
<evidence type="ECO:0000313" key="1">
    <source>
        <dbReference type="EMBL" id="RAI86731.1"/>
    </source>
</evidence>
<accession>A0A327P591</accession>
<dbReference type="OrthoDB" id="654207at2"/>